<dbReference type="AlphaFoldDB" id="A0A512HA52"/>
<reference evidence="6 7" key="1">
    <citation type="submission" date="2019-07" db="EMBL/GenBank/DDBJ databases">
        <title>Whole genome shotgun sequence of Rhodospirillum oryzae NBRC 107573.</title>
        <authorList>
            <person name="Hosoyama A."/>
            <person name="Uohara A."/>
            <person name="Ohji S."/>
            <person name="Ichikawa N."/>
        </authorList>
    </citation>
    <scope>NUCLEOTIDE SEQUENCE [LARGE SCALE GENOMIC DNA]</scope>
    <source>
        <strain evidence="6 7">NBRC 107573</strain>
    </source>
</reference>
<dbReference type="InterPro" id="IPR016039">
    <property type="entry name" value="Thiolase-like"/>
</dbReference>
<gene>
    <name evidence="6" type="ORF">ROR02_24390</name>
</gene>
<dbReference type="Gene3D" id="3.40.47.10">
    <property type="match status" value="1"/>
</dbReference>
<comment type="pathway">
    <text evidence="1">Lipid metabolism; fatty acid biosynthesis.</text>
</comment>
<proteinExistence type="inferred from homology"/>
<dbReference type="SUPFAM" id="SSF53901">
    <property type="entry name" value="Thiolase-like"/>
    <property type="match status" value="2"/>
</dbReference>
<dbReference type="CDD" id="cd00834">
    <property type="entry name" value="KAS_I_II"/>
    <property type="match status" value="1"/>
</dbReference>
<dbReference type="PROSITE" id="PS52004">
    <property type="entry name" value="KS3_2"/>
    <property type="match status" value="1"/>
</dbReference>
<evidence type="ECO:0000256" key="1">
    <source>
        <dbReference type="ARBA" id="ARBA00005194"/>
    </source>
</evidence>
<dbReference type="InterPro" id="IPR000794">
    <property type="entry name" value="Beta-ketoacyl_synthase"/>
</dbReference>
<dbReference type="PANTHER" id="PTHR11712">
    <property type="entry name" value="POLYKETIDE SYNTHASE-RELATED"/>
    <property type="match status" value="1"/>
</dbReference>
<dbReference type="InterPro" id="IPR020615">
    <property type="entry name" value="Thiolase_acyl_enz_int_AS"/>
</dbReference>
<comment type="caution">
    <text evidence="6">The sequence shown here is derived from an EMBL/GenBank/DDBJ whole genome shotgun (WGS) entry which is preliminary data.</text>
</comment>
<evidence type="ECO:0000256" key="2">
    <source>
        <dbReference type="ARBA" id="ARBA00008467"/>
    </source>
</evidence>
<dbReference type="InterPro" id="IPR018201">
    <property type="entry name" value="Ketoacyl_synth_AS"/>
</dbReference>
<dbReference type="InterPro" id="IPR014030">
    <property type="entry name" value="Ketoacyl_synth_N"/>
</dbReference>
<evidence type="ECO:0000313" key="7">
    <source>
        <dbReference type="Proteomes" id="UP000321567"/>
    </source>
</evidence>
<dbReference type="Pfam" id="PF02801">
    <property type="entry name" value="Ketoacyl-synt_C"/>
    <property type="match status" value="1"/>
</dbReference>
<accession>A0A512HA52</accession>
<name>A0A512HA52_9PROT</name>
<protein>
    <submittedName>
        <fullName evidence="6">3-oxoacyl-ACP synthase II</fullName>
    </submittedName>
</protein>
<dbReference type="GO" id="GO:0006633">
    <property type="term" value="P:fatty acid biosynthetic process"/>
    <property type="evidence" value="ECO:0007669"/>
    <property type="project" value="InterPro"/>
</dbReference>
<feature type="domain" description="Ketosynthase family 3 (KS3)" evidence="5">
    <location>
        <begin position="2"/>
        <end position="407"/>
    </location>
</feature>
<evidence type="ECO:0000259" key="5">
    <source>
        <dbReference type="PROSITE" id="PS52004"/>
    </source>
</evidence>
<sequence>MARKVLITGMGCLSPLGNDTDSFWHAVVSGRCAIRPLEHPEGRFIKGVKTFAPLVPYDPAQHFEPRRLMWLDPFAQIAILAARQACAQAGLSQAPVKGHRVGVVIGSTVGGKTTEDQGNRLFWTAMAEDRAIGVDPMGLPRAMMSSPVSTVGMEFGFTGPTFCVSSACASSNHAIGVAFWLVRAGVIDVAVTGGADICSPLTFLKGWEALRVLSPDLCRPFCAERRGLVLGEGAGILVLEAAESARARGARGLAEVRGFGMTADAGDITRPSVEGTSGAILAALEDGGLAPEDIDYVNAHGSGTRSNDEVETQALHKVFGPHAGALSVSSTKSMIGHAMGAAGALELIATVMAVQNDVVPPTANFGTPTPECDLDYTPHHARPRPLRAALSDNFAFGGLNAVLAVSRCE</sequence>
<evidence type="ECO:0000313" key="6">
    <source>
        <dbReference type="EMBL" id="GEO82308.1"/>
    </source>
</evidence>
<dbReference type="PROSITE" id="PS00606">
    <property type="entry name" value="KS3_1"/>
    <property type="match status" value="1"/>
</dbReference>
<dbReference type="PROSITE" id="PS00098">
    <property type="entry name" value="THIOLASE_1"/>
    <property type="match status" value="1"/>
</dbReference>
<dbReference type="OrthoDB" id="9808669at2"/>
<keyword evidence="7" id="KW-1185">Reference proteome</keyword>
<dbReference type="PANTHER" id="PTHR11712:SF336">
    <property type="entry name" value="3-OXOACYL-[ACYL-CARRIER-PROTEIN] SYNTHASE, MITOCHONDRIAL"/>
    <property type="match status" value="1"/>
</dbReference>
<dbReference type="RefSeq" id="WP_147164323.1">
    <property type="nucleotide sequence ID" value="NZ_BJZO01000070.1"/>
</dbReference>
<keyword evidence="3 4" id="KW-0808">Transferase</keyword>
<evidence type="ECO:0000256" key="4">
    <source>
        <dbReference type="RuleBase" id="RU003694"/>
    </source>
</evidence>
<evidence type="ECO:0000256" key="3">
    <source>
        <dbReference type="ARBA" id="ARBA00022679"/>
    </source>
</evidence>
<dbReference type="SMART" id="SM00825">
    <property type="entry name" value="PKS_KS"/>
    <property type="match status" value="1"/>
</dbReference>
<dbReference type="InterPro" id="IPR020841">
    <property type="entry name" value="PKS_Beta-ketoAc_synthase_dom"/>
</dbReference>
<dbReference type="InterPro" id="IPR014031">
    <property type="entry name" value="Ketoacyl_synth_C"/>
</dbReference>
<dbReference type="Pfam" id="PF00109">
    <property type="entry name" value="ketoacyl-synt"/>
    <property type="match status" value="1"/>
</dbReference>
<dbReference type="EMBL" id="BJZO01000070">
    <property type="protein sequence ID" value="GEO82308.1"/>
    <property type="molecule type" value="Genomic_DNA"/>
</dbReference>
<comment type="similarity">
    <text evidence="2 4">Belongs to the thiolase-like superfamily. Beta-ketoacyl-ACP synthases family.</text>
</comment>
<organism evidence="6 7">
    <name type="scientific">Pararhodospirillum oryzae</name>
    <dbReference type="NCBI Taxonomy" id="478448"/>
    <lineage>
        <taxon>Bacteria</taxon>
        <taxon>Pseudomonadati</taxon>
        <taxon>Pseudomonadota</taxon>
        <taxon>Alphaproteobacteria</taxon>
        <taxon>Rhodospirillales</taxon>
        <taxon>Rhodospirillaceae</taxon>
        <taxon>Pararhodospirillum</taxon>
    </lineage>
</organism>
<dbReference type="GO" id="GO:0004315">
    <property type="term" value="F:3-oxoacyl-[acyl-carrier-protein] synthase activity"/>
    <property type="evidence" value="ECO:0007669"/>
    <property type="project" value="InterPro"/>
</dbReference>
<dbReference type="Proteomes" id="UP000321567">
    <property type="component" value="Unassembled WGS sequence"/>
</dbReference>